<evidence type="ECO:0000313" key="2">
    <source>
        <dbReference type="Proteomes" id="UP000319671"/>
    </source>
</evidence>
<reference evidence="1 2" key="1">
    <citation type="submission" date="2019-06" db="EMBL/GenBank/DDBJ databases">
        <title>Sorghum-associated microbial communities from plants grown in Nebraska, USA.</title>
        <authorList>
            <person name="Schachtman D."/>
        </authorList>
    </citation>
    <scope>NUCLEOTIDE SEQUENCE [LARGE SCALE GENOMIC DNA]</scope>
    <source>
        <strain evidence="1 2">2482</strain>
    </source>
</reference>
<evidence type="ECO:0000313" key="1">
    <source>
        <dbReference type="EMBL" id="TWE05038.1"/>
    </source>
</evidence>
<proteinExistence type="predicted"/>
<dbReference type="EMBL" id="VIVN01000003">
    <property type="protein sequence ID" value="TWE05038.1"/>
    <property type="molecule type" value="Genomic_DNA"/>
</dbReference>
<gene>
    <name evidence="1" type="ORF">FB550_103213</name>
</gene>
<organism evidence="1 2">
    <name type="scientific">Neobacillus bataviensis</name>
    <dbReference type="NCBI Taxonomy" id="220685"/>
    <lineage>
        <taxon>Bacteria</taxon>
        <taxon>Bacillati</taxon>
        <taxon>Bacillota</taxon>
        <taxon>Bacilli</taxon>
        <taxon>Bacillales</taxon>
        <taxon>Bacillaceae</taxon>
        <taxon>Neobacillus</taxon>
    </lineage>
</organism>
<keyword evidence="2" id="KW-1185">Reference proteome</keyword>
<sequence length="84" mass="10029">MIENPADLLKERIKEIDVKANKYINIIKSEISTASEIAQLRYKEKYEKHFFNIMSEIIGTLDYLELQGKINKEMKKGIWHYYCN</sequence>
<protein>
    <submittedName>
        <fullName evidence="1">Uncharacterized protein</fullName>
    </submittedName>
</protein>
<dbReference type="AlphaFoldDB" id="A0A561DNW0"/>
<dbReference type="RefSeq" id="WP_144563530.1">
    <property type="nucleotide sequence ID" value="NZ_VIVN01000003.1"/>
</dbReference>
<accession>A0A561DNW0</accession>
<dbReference type="Proteomes" id="UP000319671">
    <property type="component" value="Unassembled WGS sequence"/>
</dbReference>
<name>A0A561DNW0_9BACI</name>
<comment type="caution">
    <text evidence="1">The sequence shown here is derived from an EMBL/GenBank/DDBJ whole genome shotgun (WGS) entry which is preliminary data.</text>
</comment>